<name>A0A0A0HU33_PARBD</name>
<gene>
    <name evidence="1" type="ORF">PADG_12124</name>
</gene>
<accession>A0A0A0HU33</accession>
<evidence type="ECO:0000313" key="2">
    <source>
        <dbReference type="Proteomes" id="UP000001628"/>
    </source>
</evidence>
<protein>
    <submittedName>
        <fullName evidence="1">Uncharacterized protein</fullName>
    </submittedName>
</protein>
<reference evidence="1 2" key="1">
    <citation type="journal article" date="2011" name="PLoS Genet.">
        <title>Comparative genomic analysis of human fungal pathogens causing paracoccidioidomycosis.</title>
        <authorList>
            <person name="Desjardins C.A."/>
            <person name="Champion M.D."/>
            <person name="Holder J.W."/>
            <person name="Muszewska A."/>
            <person name="Goldberg J."/>
            <person name="Bailao A.M."/>
            <person name="Brigido M.M."/>
            <person name="Ferreira M.E."/>
            <person name="Garcia A.M."/>
            <person name="Grynberg M."/>
            <person name="Gujja S."/>
            <person name="Heiman D.I."/>
            <person name="Henn M.R."/>
            <person name="Kodira C.D."/>
            <person name="Leon-Narvaez H."/>
            <person name="Longo L.V."/>
            <person name="Ma L.J."/>
            <person name="Malavazi I."/>
            <person name="Matsuo A.L."/>
            <person name="Morais F.V."/>
            <person name="Pereira M."/>
            <person name="Rodriguez-Brito S."/>
            <person name="Sakthikumar S."/>
            <person name="Salem-Izacc S.M."/>
            <person name="Sykes S.M."/>
            <person name="Teixeira M.M."/>
            <person name="Vallejo M.C."/>
            <person name="Walter M.E."/>
            <person name="Yandava C."/>
            <person name="Young S."/>
            <person name="Zeng Q."/>
            <person name="Zucker J."/>
            <person name="Felipe M.S."/>
            <person name="Goldman G.H."/>
            <person name="Haas B.J."/>
            <person name="McEwen J.G."/>
            <person name="Nino-Vega G."/>
            <person name="Puccia R."/>
            <person name="San-Blas G."/>
            <person name="Soares C.M."/>
            <person name="Birren B.W."/>
            <person name="Cuomo C.A."/>
        </authorList>
    </citation>
    <scope>NUCLEOTIDE SEQUENCE [LARGE SCALE GENOMIC DNA]</scope>
    <source>
        <strain evidence="1 2">Pb18</strain>
    </source>
</reference>
<dbReference type="AlphaFoldDB" id="A0A0A0HU33"/>
<dbReference type="RefSeq" id="XP_010761981.1">
    <property type="nucleotide sequence ID" value="XM_010763679.1"/>
</dbReference>
<dbReference type="EMBL" id="KN275964">
    <property type="protein sequence ID" value="KGM91808.1"/>
    <property type="molecule type" value="Genomic_DNA"/>
</dbReference>
<evidence type="ECO:0000313" key="1">
    <source>
        <dbReference type="EMBL" id="KGM91808.1"/>
    </source>
</evidence>
<dbReference type="HOGENOM" id="CLU_2606674_0_0_1"/>
<dbReference type="InParanoid" id="A0A0A0HU33"/>
<dbReference type="KEGG" id="pbn:PADG_12124"/>
<sequence>MSLPEEAAETEDLVRSRITLCRSRDWDAWVSYPGEVRSLQSQGASLNPSSAASLKLDGERKFLMQLP</sequence>
<dbReference type="GeneID" id="22588021"/>
<dbReference type="OrthoDB" id="10318798at2759"/>
<dbReference type="Proteomes" id="UP000001628">
    <property type="component" value="Unassembled WGS sequence"/>
</dbReference>
<dbReference type="VEuPathDB" id="FungiDB:PADG_12124"/>
<organism evidence="1 2">
    <name type="scientific">Paracoccidioides brasiliensis (strain Pb18)</name>
    <dbReference type="NCBI Taxonomy" id="502780"/>
    <lineage>
        <taxon>Eukaryota</taxon>
        <taxon>Fungi</taxon>
        <taxon>Dikarya</taxon>
        <taxon>Ascomycota</taxon>
        <taxon>Pezizomycotina</taxon>
        <taxon>Eurotiomycetes</taxon>
        <taxon>Eurotiomycetidae</taxon>
        <taxon>Onygenales</taxon>
        <taxon>Ajellomycetaceae</taxon>
        <taxon>Paracoccidioides</taxon>
    </lineage>
</organism>
<proteinExistence type="predicted"/>
<keyword evidence="2" id="KW-1185">Reference proteome</keyword>
<dbReference type="OMA" id="EMEHSKG"/>